<keyword evidence="2" id="KW-0547">Nucleotide-binding</keyword>
<evidence type="ECO:0000259" key="4">
    <source>
        <dbReference type="SMART" id="SM00382"/>
    </source>
</evidence>
<dbReference type="InterPro" id="IPR027417">
    <property type="entry name" value="P-loop_NTPase"/>
</dbReference>
<dbReference type="InterPro" id="IPR047661">
    <property type="entry name" value="IstB"/>
</dbReference>
<keyword evidence="6" id="KW-1185">Reference proteome</keyword>
<dbReference type="PATRIC" id="fig|1133569.4.peg.455"/>
<dbReference type="SMART" id="SM00382">
    <property type="entry name" value="AAA"/>
    <property type="match status" value="1"/>
</dbReference>
<feature type="domain" description="AAA+ ATPase" evidence="4">
    <location>
        <begin position="95"/>
        <end position="227"/>
    </location>
</feature>
<evidence type="ECO:0000313" key="5">
    <source>
        <dbReference type="EMBL" id="KRM82376.1"/>
    </source>
</evidence>
<gene>
    <name evidence="5" type="ORF">FD21_GL000430</name>
</gene>
<dbReference type="STRING" id="1133569.FD21_GL000430"/>
<dbReference type="PANTHER" id="PTHR30050:SF4">
    <property type="entry name" value="ATP-BINDING PROTEIN RV3427C IN INSERTION SEQUENCE-RELATED"/>
    <property type="match status" value="1"/>
</dbReference>
<comment type="similarity">
    <text evidence="1">Belongs to the IS21/IS1162 putative ATP-binding protein family.</text>
</comment>
<dbReference type="NCBIfam" id="NF038214">
    <property type="entry name" value="IS21_help_AAA"/>
    <property type="match status" value="1"/>
</dbReference>
<dbReference type="InterPro" id="IPR002611">
    <property type="entry name" value="IstB_ATP-bd"/>
</dbReference>
<proteinExistence type="inferred from homology"/>
<dbReference type="Pfam" id="PF01695">
    <property type="entry name" value="IstB_IS21"/>
    <property type="match status" value="1"/>
</dbReference>
<dbReference type="InterPro" id="IPR028350">
    <property type="entry name" value="DNAC/IstB-like"/>
</dbReference>
<protein>
    <submittedName>
        <fullName evidence="5">Transposase (26)</fullName>
    </submittedName>
</protein>
<evidence type="ECO:0000256" key="1">
    <source>
        <dbReference type="ARBA" id="ARBA00008059"/>
    </source>
</evidence>
<dbReference type="GO" id="GO:0006260">
    <property type="term" value="P:DNA replication"/>
    <property type="evidence" value="ECO:0007669"/>
    <property type="project" value="TreeGrafter"/>
</dbReference>
<dbReference type="PIRSF" id="PIRSF003073">
    <property type="entry name" value="DNAC_TnpB_IstB"/>
    <property type="match status" value="1"/>
</dbReference>
<reference evidence="5 6" key="1">
    <citation type="journal article" date="2015" name="Genome Announc.">
        <title>Expanding the biotechnology potential of lactobacilli through comparative genomics of 213 strains and associated genera.</title>
        <authorList>
            <person name="Sun Z."/>
            <person name="Harris H.M."/>
            <person name="McCann A."/>
            <person name="Guo C."/>
            <person name="Argimon S."/>
            <person name="Zhang W."/>
            <person name="Yang X."/>
            <person name="Jeffery I.B."/>
            <person name="Cooney J.C."/>
            <person name="Kagawa T.F."/>
            <person name="Liu W."/>
            <person name="Song Y."/>
            <person name="Salvetti E."/>
            <person name="Wrobel A."/>
            <person name="Rasinkangas P."/>
            <person name="Parkhill J."/>
            <person name="Rea M.C."/>
            <person name="O'Sullivan O."/>
            <person name="Ritari J."/>
            <person name="Douillard F.P."/>
            <person name="Paul Ross R."/>
            <person name="Yang R."/>
            <person name="Briner A.E."/>
            <person name="Felis G.E."/>
            <person name="de Vos W.M."/>
            <person name="Barrangou R."/>
            <person name="Klaenhammer T.R."/>
            <person name="Caufield P.W."/>
            <person name="Cui Y."/>
            <person name="Zhang H."/>
            <person name="O'Toole P.W."/>
        </authorList>
    </citation>
    <scope>NUCLEOTIDE SEQUENCE [LARGE SCALE GENOMIC DNA]</scope>
    <source>
        <strain evidence="5 6">DSM 20605</strain>
    </source>
</reference>
<dbReference type="RefSeq" id="WP_010580779.1">
    <property type="nucleotide sequence ID" value="NZ_AHYZ01000115.1"/>
</dbReference>
<dbReference type="EMBL" id="AYYX01000140">
    <property type="protein sequence ID" value="KRM82376.1"/>
    <property type="molecule type" value="Genomic_DNA"/>
</dbReference>
<dbReference type="OrthoDB" id="2052561at2"/>
<evidence type="ECO:0000256" key="3">
    <source>
        <dbReference type="ARBA" id="ARBA00022840"/>
    </source>
</evidence>
<dbReference type="GO" id="GO:0005524">
    <property type="term" value="F:ATP binding"/>
    <property type="evidence" value="ECO:0007669"/>
    <property type="project" value="UniProtKB-KW"/>
</dbReference>
<keyword evidence="3" id="KW-0067">ATP-binding</keyword>
<name>A0A0R2BSJ2_9LACO</name>
<dbReference type="SUPFAM" id="SSF52540">
    <property type="entry name" value="P-loop containing nucleoside triphosphate hydrolases"/>
    <property type="match status" value="1"/>
</dbReference>
<comment type="caution">
    <text evidence="5">The sequence shown here is derived from an EMBL/GenBank/DDBJ whole genome shotgun (WGS) entry which is preliminary data.</text>
</comment>
<dbReference type="Gene3D" id="3.40.50.300">
    <property type="entry name" value="P-loop containing nucleotide triphosphate hydrolases"/>
    <property type="match status" value="1"/>
</dbReference>
<evidence type="ECO:0000313" key="6">
    <source>
        <dbReference type="Proteomes" id="UP000051576"/>
    </source>
</evidence>
<dbReference type="PANTHER" id="PTHR30050">
    <property type="entry name" value="CHROMOSOMAL REPLICATION INITIATOR PROTEIN DNAA"/>
    <property type="match status" value="1"/>
</dbReference>
<accession>A0A0R2BSJ2</accession>
<organism evidence="5 6">
    <name type="scientific">Liquorilactobacillus vini DSM 20605</name>
    <dbReference type="NCBI Taxonomy" id="1133569"/>
    <lineage>
        <taxon>Bacteria</taxon>
        <taxon>Bacillati</taxon>
        <taxon>Bacillota</taxon>
        <taxon>Bacilli</taxon>
        <taxon>Lactobacillales</taxon>
        <taxon>Lactobacillaceae</taxon>
        <taxon>Liquorilactobacillus</taxon>
    </lineage>
</organism>
<dbReference type="Proteomes" id="UP000051576">
    <property type="component" value="Unassembled WGS sequence"/>
</dbReference>
<dbReference type="eggNOG" id="COG1484">
    <property type="taxonomic scope" value="Bacteria"/>
</dbReference>
<sequence>MKSDQLNELCKKLHLSHLPESINSITDDFDSKEEWLISLLENEINCRRELKKARLYKQSKIPTKKSLEDYEWHSQILLPNPNTKEELTSLSFIRQKENAVFVGTPGTGKTHLACALGRMATQAEIETRFWRVPELVTNLEYQWRNNTLEAFKKSFTRVKLIILDEMGYVPFTKEGAELLFQLISDWYENKSIIITSNLEFSQWNKIFIDPRLTAALVDRLIHHAHILSFTGESFRLKNSLSKTKYQK</sequence>
<dbReference type="AlphaFoldDB" id="A0A0R2BSJ2"/>
<dbReference type="InterPro" id="IPR003593">
    <property type="entry name" value="AAA+_ATPase"/>
</dbReference>
<evidence type="ECO:0000256" key="2">
    <source>
        <dbReference type="ARBA" id="ARBA00022741"/>
    </source>
</evidence>
<dbReference type="CDD" id="cd00009">
    <property type="entry name" value="AAA"/>
    <property type="match status" value="1"/>
</dbReference>